<dbReference type="Proteomes" id="UP000831485">
    <property type="component" value="Chromosome"/>
</dbReference>
<evidence type="ECO:0000313" key="4">
    <source>
        <dbReference type="Proteomes" id="UP000568888"/>
    </source>
</evidence>
<gene>
    <name evidence="2" type="ORF">GMPD_40630</name>
    <name evidence="3" type="ORF">M1B72_01025</name>
</gene>
<reference evidence="2" key="2">
    <citation type="journal article" date="2021" name="Int. J. Syst. Evol. Microbiol.">
        <title>Geomonas silvestris sp. nov., Geomonas paludis sp. nov. and Geomonas limicola sp. nov., isolated from terrestrial environments, and emended description of the genus Geomonas.</title>
        <authorList>
            <person name="Itoh H."/>
            <person name="Xu Z."/>
            <person name="Masuda Y."/>
            <person name="Ushijima N."/>
            <person name="Hayakawa C."/>
            <person name="Shiratori Y."/>
            <person name="Senoo K."/>
        </authorList>
    </citation>
    <scope>NUCLEOTIDE SEQUENCE</scope>
    <source>
        <strain evidence="2">Red736</strain>
    </source>
</reference>
<dbReference type="PANTHER" id="PTHR33210">
    <property type="entry name" value="PROTODERMAL FACTOR 1"/>
    <property type="match status" value="1"/>
</dbReference>
<keyword evidence="1" id="KW-0732">Signal</keyword>
<reference evidence="3" key="3">
    <citation type="submission" date="2022-04" db="EMBL/GenBank/DDBJ databases">
        <authorList>
            <person name="Liu G."/>
        </authorList>
    </citation>
    <scope>NUCLEOTIDE SEQUENCE</scope>
    <source>
        <strain evidence="3">RG22</strain>
    </source>
</reference>
<dbReference type="AlphaFoldDB" id="A0A6V8N2F0"/>
<evidence type="ECO:0000313" key="5">
    <source>
        <dbReference type="Proteomes" id="UP000831485"/>
    </source>
</evidence>
<organism evidence="2 4">
    <name type="scientific">Geomonas paludis</name>
    <dbReference type="NCBI Taxonomy" id="2740185"/>
    <lineage>
        <taxon>Bacteria</taxon>
        <taxon>Pseudomonadati</taxon>
        <taxon>Thermodesulfobacteriota</taxon>
        <taxon>Desulfuromonadia</taxon>
        <taxon>Geobacterales</taxon>
        <taxon>Geobacteraceae</taxon>
        <taxon>Geomonas</taxon>
    </lineage>
</organism>
<dbReference type="InterPro" id="IPR039923">
    <property type="entry name" value="Protodermal_1"/>
</dbReference>
<accession>A0A6V8N2F0</accession>
<dbReference type="Proteomes" id="UP000568888">
    <property type="component" value="Unassembled WGS sequence"/>
</dbReference>
<protein>
    <recommendedName>
        <fullName evidence="6">Lipoprotein</fullName>
    </recommendedName>
</protein>
<dbReference type="RefSeq" id="WP_183350863.1">
    <property type="nucleotide sequence ID" value="NZ_BLXY01000018.1"/>
</dbReference>
<dbReference type="EMBL" id="BLXY01000018">
    <property type="protein sequence ID" value="GFO66144.1"/>
    <property type="molecule type" value="Genomic_DNA"/>
</dbReference>
<feature type="signal peptide" evidence="1">
    <location>
        <begin position="1"/>
        <end position="22"/>
    </location>
</feature>
<proteinExistence type="predicted"/>
<evidence type="ECO:0008006" key="6">
    <source>
        <dbReference type="Google" id="ProtNLM"/>
    </source>
</evidence>
<keyword evidence="5" id="KW-1185">Reference proteome</keyword>
<feature type="chain" id="PRO_5028151082" description="Lipoprotein" evidence="1">
    <location>
        <begin position="23"/>
        <end position="132"/>
    </location>
</feature>
<evidence type="ECO:0000313" key="3">
    <source>
        <dbReference type="EMBL" id="UPU36314.1"/>
    </source>
</evidence>
<dbReference type="EMBL" id="CP096574">
    <property type="protein sequence ID" value="UPU36314.1"/>
    <property type="molecule type" value="Genomic_DNA"/>
</dbReference>
<evidence type="ECO:0000256" key="1">
    <source>
        <dbReference type="SAM" id="SignalP"/>
    </source>
</evidence>
<reference evidence="4" key="1">
    <citation type="submission" date="2020-06" db="EMBL/GenBank/DDBJ databases">
        <title>Draft genomic sequecing of Geomonas sp. Red736.</title>
        <authorList>
            <person name="Itoh H."/>
            <person name="Xu Z.X."/>
            <person name="Ushijima N."/>
            <person name="Masuda Y."/>
            <person name="Shiratori Y."/>
            <person name="Senoo K."/>
        </authorList>
    </citation>
    <scope>NUCLEOTIDE SEQUENCE [LARGE SCALE GENOMIC DNA]</scope>
    <source>
        <strain evidence="4">Red736</strain>
    </source>
</reference>
<dbReference type="PANTHER" id="PTHR33210:SF18">
    <property type="entry name" value="PROTODERMAL FACTOR 1"/>
    <property type="match status" value="1"/>
</dbReference>
<evidence type="ECO:0000313" key="2">
    <source>
        <dbReference type="EMBL" id="GFO66144.1"/>
    </source>
</evidence>
<sequence>MKKKAVVLAAAMLLGFSTYSFGWDVGCTPGYWKQTQHFDSWIGYTPDQTFQSAFGCGGSTTLIEGLNANGGGLYALERQAVAALLNSKAVSHYSYTTQQVIEKFCGALNNGDIIETVKNRFESHNDGECPLN</sequence>
<name>A0A6V8N2F0_9BACT</name>